<evidence type="ECO:0000313" key="2">
    <source>
        <dbReference type="EMBL" id="KAF8903513.1"/>
    </source>
</evidence>
<dbReference type="InterPro" id="IPR041539">
    <property type="entry name" value="CxC5"/>
</dbReference>
<organism evidence="2 3">
    <name type="scientific">Gymnopilus junonius</name>
    <name type="common">Spectacular rustgill mushroom</name>
    <name type="synonym">Gymnopilus spectabilis subsp. junonius</name>
    <dbReference type="NCBI Taxonomy" id="109634"/>
    <lineage>
        <taxon>Eukaryota</taxon>
        <taxon>Fungi</taxon>
        <taxon>Dikarya</taxon>
        <taxon>Basidiomycota</taxon>
        <taxon>Agaricomycotina</taxon>
        <taxon>Agaricomycetes</taxon>
        <taxon>Agaricomycetidae</taxon>
        <taxon>Agaricales</taxon>
        <taxon>Agaricineae</taxon>
        <taxon>Hymenogastraceae</taxon>
        <taxon>Gymnopilus</taxon>
    </lineage>
</organism>
<dbReference type="Pfam" id="PF18718">
    <property type="entry name" value="CxC5"/>
    <property type="match status" value="1"/>
</dbReference>
<dbReference type="OrthoDB" id="2639189at2759"/>
<evidence type="ECO:0000313" key="3">
    <source>
        <dbReference type="Proteomes" id="UP000724874"/>
    </source>
</evidence>
<name>A0A9P5NR56_GYMJU</name>
<gene>
    <name evidence="2" type="ORF">CPB84DRAFT_1835890</name>
</gene>
<accession>A0A9P5NR56</accession>
<reference evidence="2" key="1">
    <citation type="submission" date="2020-11" db="EMBL/GenBank/DDBJ databases">
        <authorList>
            <consortium name="DOE Joint Genome Institute"/>
            <person name="Ahrendt S."/>
            <person name="Riley R."/>
            <person name="Andreopoulos W."/>
            <person name="LaButti K."/>
            <person name="Pangilinan J."/>
            <person name="Ruiz-duenas F.J."/>
            <person name="Barrasa J.M."/>
            <person name="Sanchez-Garcia M."/>
            <person name="Camarero S."/>
            <person name="Miyauchi S."/>
            <person name="Serrano A."/>
            <person name="Linde D."/>
            <person name="Babiker R."/>
            <person name="Drula E."/>
            <person name="Ayuso-Fernandez I."/>
            <person name="Pacheco R."/>
            <person name="Padilla G."/>
            <person name="Ferreira P."/>
            <person name="Barriuso J."/>
            <person name="Kellner H."/>
            <person name="Castanera R."/>
            <person name="Alfaro M."/>
            <person name="Ramirez L."/>
            <person name="Pisabarro A.G."/>
            <person name="Kuo A."/>
            <person name="Tritt A."/>
            <person name="Lipzen A."/>
            <person name="He G."/>
            <person name="Yan M."/>
            <person name="Ng V."/>
            <person name="Cullen D."/>
            <person name="Martin F."/>
            <person name="Rosso M.-N."/>
            <person name="Henrissat B."/>
            <person name="Hibbett D."/>
            <person name="Martinez A.T."/>
            <person name="Grigoriev I.V."/>
        </authorList>
    </citation>
    <scope>NUCLEOTIDE SEQUENCE</scope>
    <source>
        <strain evidence="2">AH 44721</strain>
    </source>
</reference>
<dbReference type="EMBL" id="JADNYJ010000030">
    <property type="protein sequence ID" value="KAF8903513.1"/>
    <property type="molecule type" value="Genomic_DNA"/>
</dbReference>
<evidence type="ECO:0000259" key="1">
    <source>
        <dbReference type="Pfam" id="PF18718"/>
    </source>
</evidence>
<feature type="domain" description="CxC5 like cysteine cluster associated with KDZ" evidence="1">
    <location>
        <begin position="104"/>
        <end position="220"/>
    </location>
</feature>
<protein>
    <recommendedName>
        <fullName evidence="1">CxC5 like cysteine cluster associated with KDZ domain-containing protein</fullName>
    </recommendedName>
</protein>
<proteinExistence type="predicted"/>
<dbReference type="AlphaFoldDB" id="A0A9P5NR56"/>
<sequence>MSLVAVFQSLQEHHVLRNMTFEDICQYTRLVKHLESDILLPQPIEQTTFKQAPDILPQGIGIFLSKDSWDILKDYIWGCKEVALTKEDYGLFKLYGWELGLTGLTIYPPQERACCTNIDCENFKKQLLKKEKTRSVLVFTLAEGVQPATAVQFSCGKCDMQYHNNFSVQDKVRTYYPGIPQYIQVNEHHYIEHRVVRLWVTSLLLGWVSASNSARSYDLVFTDEEYVKDGDWQFVPRLTTEDVWDAFVIFSLLDDKRRRNRQLQVNNDGENKD</sequence>
<dbReference type="Proteomes" id="UP000724874">
    <property type="component" value="Unassembled WGS sequence"/>
</dbReference>
<comment type="caution">
    <text evidence="2">The sequence shown here is derived from an EMBL/GenBank/DDBJ whole genome shotgun (WGS) entry which is preliminary data.</text>
</comment>
<keyword evidence="3" id="KW-1185">Reference proteome</keyword>